<sequence length="149" mass="16368">MMNRNNNRTVSPLAATATLAAALLLGSWCGQAQAQSADQVKADFARAVYQHSAGKVHNDRPQPLLRAVVVLRIKLDEQNQWRAEVFRDNPEQPEMTQAAIASVAQLPAPVGLTPKAQQMLREEGLIEAWLFQTDGRFALKTLAKPQRGA</sequence>
<keyword evidence="3" id="KW-1185">Reference proteome</keyword>
<dbReference type="Proteomes" id="UP000285575">
    <property type="component" value="Unassembled WGS sequence"/>
</dbReference>
<feature type="chain" id="PRO_5019044892" evidence="1">
    <location>
        <begin position="35"/>
        <end position="149"/>
    </location>
</feature>
<dbReference type="AlphaFoldDB" id="A0A437RR29"/>
<dbReference type="OrthoDB" id="8758366at2"/>
<evidence type="ECO:0000256" key="1">
    <source>
        <dbReference type="SAM" id="SignalP"/>
    </source>
</evidence>
<keyword evidence="1" id="KW-0732">Signal</keyword>
<comment type="caution">
    <text evidence="2">The sequence shown here is derived from an EMBL/GenBank/DDBJ whole genome shotgun (WGS) entry which is preliminary data.</text>
</comment>
<accession>A0A437RR29</accession>
<name>A0A437RR29_9BURK</name>
<gene>
    <name evidence="2" type="ORF">EOE66_01310</name>
</gene>
<feature type="signal peptide" evidence="1">
    <location>
        <begin position="1"/>
        <end position="34"/>
    </location>
</feature>
<evidence type="ECO:0000313" key="3">
    <source>
        <dbReference type="Proteomes" id="UP000285575"/>
    </source>
</evidence>
<dbReference type="RefSeq" id="WP_128226880.1">
    <property type="nucleotide sequence ID" value="NZ_SACR01000001.1"/>
</dbReference>
<dbReference type="EMBL" id="SACR01000001">
    <property type="protein sequence ID" value="RVU49243.1"/>
    <property type="molecule type" value="Genomic_DNA"/>
</dbReference>
<organism evidence="2 3">
    <name type="scientific">Rubrivivax rivuli</name>
    <dbReference type="NCBI Taxonomy" id="1862385"/>
    <lineage>
        <taxon>Bacteria</taxon>
        <taxon>Pseudomonadati</taxon>
        <taxon>Pseudomonadota</taxon>
        <taxon>Betaproteobacteria</taxon>
        <taxon>Burkholderiales</taxon>
        <taxon>Sphaerotilaceae</taxon>
        <taxon>Rubrivivax</taxon>
    </lineage>
</organism>
<protein>
    <submittedName>
        <fullName evidence="2">Uncharacterized protein</fullName>
    </submittedName>
</protein>
<evidence type="ECO:0000313" key="2">
    <source>
        <dbReference type="EMBL" id="RVU49243.1"/>
    </source>
</evidence>
<reference evidence="2 3" key="1">
    <citation type="submission" date="2019-01" db="EMBL/GenBank/DDBJ databases">
        <authorList>
            <person name="Chen W.-M."/>
        </authorList>
    </citation>
    <scope>NUCLEOTIDE SEQUENCE [LARGE SCALE GENOMIC DNA]</scope>
    <source>
        <strain evidence="2 3">KYPY4</strain>
    </source>
</reference>
<proteinExistence type="predicted"/>